<dbReference type="PANTHER" id="PTHR19353">
    <property type="entry name" value="FATTY ACID DESATURASE 2"/>
    <property type="match status" value="1"/>
</dbReference>
<keyword evidence="1" id="KW-0444">Lipid biosynthesis</keyword>
<dbReference type="Proteomes" id="UP000570016">
    <property type="component" value="Unassembled WGS sequence"/>
</dbReference>
<evidence type="ECO:0000256" key="4">
    <source>
        <dbReference type="ARBA" id="ARBA00023160"/>
    </source>
</evidence>
<dbReference type="PANTHER" id="PTHR19353:SF57">
    <property type="entry name" value="ACYL-COA (8-3)-DESATURASE"/>
    <property type="match status" value="1"/>
</dbReference>
<proteinExistence type="predicted"/>
<evidence type="ECO:0000256" key="3">
    <source>
        <dbReference type="ARBA" id="ARBA00023098"/>
    </source>
</evidence>
<reference evidence="7 8" key="1">
    <citation type="submission" date="2019-09" db="EMBL/GenBank/DDBJ databases">
        <title>Bird 10,000 Genomes (B10K) Project - Family phase.</title>
        <authorList>
            <person name="Zhang G."/>
        </authorList>
    </citation>
    <scope>NUCLEOTIDE SEQUENCE [LARGE SCALE GENOMIC DNA]</scope>
    <source>
        <strain evidence="7">B10K-DU-029-58</strain>
        <tissue evidence="7">Muscle</tissue>
    </source>
</reference>
<feature type="transmembrane region" description="Helical" evidence="5">
    <location>
        <begin position="63"/>
        <end position="86"/>
    </location>
</feature>
<evidence type="ECO:0000256" key="5">
    <source>
        <dbReference type="SAM" id="Phobius"/>
    </source>
</evidence>
<keyword evidence="3" id="KW-0443">Lipid metabolism</keyword>
<dbReference type="EMBL" id="VZRY01000328">
    <property type="protein sequence ID" value="NWW84310.1"/>
    <property type="molecule type" value="Genomic_DNA"/>
</dbReference>
<dbReference type="AlphaFoldDB" id="A0A7K6RE82"/>
<keyword evidence="5" id="KW-0812">Transmembrane</keyword>
<keyword evidence="5" id="KW-1133">Transmembrane helix</keyword>
<keyword evidence="8" id="KW-1185">Reference proteome</keyword>
<dbReference type="OrthoDB" id="260091at2759"/>
<feature type="non-terminal residue" evidence="7">
    <location>
        <position position="1"/>
    </location>
</feature>
<dbReference type="Pfam" id="PF00487">
    <property type="entry name" value="FA_desaturase"/>
    <property type="match status" value="1"/>
</dbReference>
<evidence type="ECO:0000259" key="6">
    <source>
        <dbReference type="Pfam" id="PF00487"/>
    </source>
</evidence>
<dbReference type="GO" id="GO:0016717">
    <property type="term" value="F:oxidoreductase activity, acting on paired donors, with oxidation of a pair of donors resulting in the reduction of molecular oxygen to two molecules of water"/>
    <property type="evidence" value="ECO:0007669"/>
    <property type="project" value="TreeGrafter"/>
</dbReference>
<evidence type="ECO:0000313" key="8">
    <source>
        <dbReference type="Proteomes" id="UP000570016"/>
    </source>
</evidence>
<sequence>DPFIAFHLDKTLVRKYLSPLLIGELAPDEPSFEPSKNKKLVEDFRELRETVEKMGLLNPNCTFFILYFCHILVLDVAAWLIIWYFGASTVPFLFSAVLLGTVQAQAGWLQHDFGHLSVFSKSRWNHWVHKFVIGHLKGAPASWWNHLHFQHHAKPNCFRKDPDVNMHPLFFALGKTLSVEV</sequence>
<evidence type="ECO:0000256" key="1">
    <source>
        <dbReference type="ARBA" id="ARBA00022516"/>
    </source>
</evidence>
<feature type="domain" description="Fatty acid desaturase" evidence="6">
    <location>
        <begin position="91"/>
        <end position="168"/>
    </location>
</feature>
<keyword evidence="5" id="KW-0472">Membrane</keyword>
<keyword evidence="2" id="KW-0276">Fatty acid metabolism</keyword>
<evidence type="ECO:0000313" key="7">
    <source>
        <dbReference type="EMBL" id="NWW84310.1"/>
    </source>
</evidence>
<keyword evidence="4" id="KW-0275">Fatty acid biosynthesis</keyword>
<organism evidence="7 8">
    <name type="scientific">Rhynochetos jubatus</name>
    <name type="common">kagu</name>
    <dbReference type="NCBI Taxonomy" id="54386"/>
    <lineage>
        <taxon>Eukaryota</taxon>
        <taxon>Metazoa</taxon>
        <taxon>Chordata</taxon>
        <taxon>Craniata</taxon>
        <taxon>Vertebrata</taxon>
        <taxon>Euteleostomi</taxon>
        <taxon>Archelosauria</taxon>
        <taxon>Archosauria</taxon>
        <taxon>Dinosauria</taxon>
        <taxon>Saurischia</taxon>
        <taxon>Theropoda</taxon>
        <taxon>Coelurosauria</taxon>
        <taxon>Aves</taxon>
        <taxon>Neognathae</taxon>
        <taxon>Neoaves</taxon>
        <taxon>Phaethontimorphae</taxon>
        <taxon>Eurypygiformes</taxon>
        <taxon>Rhynochetidae</taxon>
        <taxon>Rhynochetos</taxon>
    </lineage>
</organism>
<protein>
    <submittedName>
        <fullName evidence="7">FADS1 desaturase</fullName>
    </submittedName>
</protein>
<evidence type="ECO:0000256" key="2">
    <source>
        <dbReference type="ARBA" id="ARBA00022832"/>
    </source>
</evidence>
<dbReference type="InterPro" id="IPR005804">
    <property type="entry name" value="FA_desaturase_dom"/>
</dbReference>
<gene>
    <name evidence="7" type="primary">Fads1_0</name>
    <name evidence="7" type="ORF">RHYJUB_R14362</name>
</gene>
<dbReference type="GO" id="GO:0016020">
    <property type="term" value="C:membrane"/>
    <property type="evidence" value="ECO:0007669"/>
    <property type="project" value="TreeGrafter"/>
</dbReference>
<comment type="caution">
    <text evidence="7">The sequence shown here is derived from an EMBL/GenBank/DDBJ whole genome shotgun (WGS) entry which is preliminary data.</text>
</comment>
<feature type="non-terminal residue" evidence="7">
    <location>
        <position position="181"/>
    </location>
</feature>
<accession>A0A7K6RE82</accession>
<name>A0A7K6RE82_9AVES</name>
<dbReference type="InterPro" id="IPR012171">
    <property type="entry name" value="Fatty_acid_desaturase"/>
</dbReference>
<dbReference type="GO" id="GO:0006633">
    <property type="term" value="P:fatty acid biosynthetic process"/>
    <property type="evidence" value="ECO:0007669"/>
    <property type="project" value="UniProtKB-KW"/>
</dbReference>